<proteinExistence type="predicted"/>
<keyword evidence="2" id="KW-1185">Reference proteome</keyword>
<protein>
    <submittedName>
        <fullName evidence="1">Uncharacterized protein</fullName>
    </submittedName>
</protein>
<gene>
    <name evidence="1" type="ORF">FMM05_13085</name>
</gene>
<dbReference type="Proteomes" id="UP000320643">
    <property type="component" value="Unassembled WGS sequence"/>
</dbReference>
<sequence>MKKITEAIIRKEATINKIQFDKEWFYVVDDVADFLNEDFTGIETVTLPIIIDNESYNMLCATWEDFERIRQKEPLEDFRGSVLRDKSALKKKK</sequence>
<comment type="caution">
    <text evidence="1">The sequence shown here is derived from an EMBL/GenBank/DDBJ whole genome shotgun (WGS) entry which is preliminary data.</text>
</comment>
<evidence type="ECO:0000313" key="2">
    <source>
        <dbReference type="Proteomes" id="UP000320643"/>
    </source>
</evidence>
<reference evidence="1 2" key="1">
    <citation type="submission" date="2019-07" db="EMBL/GenBank/DDBJ databases">
        <title>Flavobacterium sp. nov., isolated from glacier ice.</title>
        <authorList>
            <person name="Liu Q."/>
            <person name="Xin Y.-H."/>
        </authorList>
    </citation>
    <scope>NUCLEOTIDE SEQUENCE [LARGE SCALE GENOMIC DNA]</scope>
    <source>
        <strain evidence="1 2">ZT4R6</strain>
    </source>
</reference>
<evidence type="ECO:0000313" key="1">
    <source>
        <dbReference type="EMBL" id="TRW23590.1"/>
    </source>
</evidence>
<dbReference type="AlphaFoldDB" id="A0A552UZJ1"/>
<dbReference type="OrthoDB" id="1375307at2"/>
<dbReference type="RefSeq" id="WP_143373847.1">
    <property type="nucleotide sequence ID" value="NZ_VJVZ01000008.1"/>
</dbReference>
<accession>A0A552UZJ1</accession>
<name>A0A552UZJ1_9FLAO</name>
<dbReference type="EMBL" id="VJVZ01000008">
    <property type="protein sequence ID" value="TRW23590.1"/>
    <property type="molecule type" value="Genomic_DNA"/>
</dbReference>
<organism evidence="1 2">
    <name type="scientific">Flavobacterium zepuense</name>
    <dbReference type="NCBI Taxonomy" id="2593302"/>
    <lineage>
        <taxon>Bacteria</taxon>
        <taxon>Pseudomonadati</taxon>
        <taxon>Bacteroidota</taxon>
        <taxon>Flavobacteriia</taxon>
        <taxon>Flavobacteriales</taxon>
        <taxon>Flavobacteriaceae</taxon>
        <taxon>Flavobacterium</taxon>
    </lineage>
</organism>